<dbReference type="SUPFAM" id="SSF50998">
    <property type="entry name" value="Quinoprotein alcohol dehydrogenase-like"/>
    <property type="match status" value="1"/>
</dbReference>
<protein>
    <submittedName>
        <fullName evidence="2">Uncharacterized protein</fullName>
    </submittedName>
</protein>
<keyword evidence="1" id="KW-1133">Transmembrane helix</keyword>
<reference evidence="2" key="1">
    <citation type="submission" date="2007-02" db="EMBL/GenBank/DDBJ databases">
        <title>Complete sequence of Pyrobaculum calidifontis JCM 11548.</title>
        <authorList>
            <consortium name="US DOE Joint Genome Institute"/>
            <person name="Copeland A."/>
            <person name="Lucas S."/>
            <person name="Lapidus A."/>
            <person name="Barry K."/>
            <person name="Glavina del Rio T."/>
            <person name="Dalin E."/>
            <person name="Tice H."/>
            <person name="Pitluck S."/>
            <person name="Chain P."/>
            <person name="Malfatti S."/>
            <person name="Shin M."/>
            <person name="Vergez L."/>
            <person name="Schmutz J."/>
            <person name="Larimer F."/>
            <person name="Land M."/>
            <person name="Hauser L."/>
            <person name="Kyrpides N."/>
            <person name="Mikhailova N."/>
            <person name="Cozen A.E."/>
            <person name="Fitz-Gibbon S.T."/>
            <person name="House C.H."/>
            <person name="Saltikov C."/>
            <person name="Lowe T.M."/>
            <person name="Richardson P."/>
        </authorList>
    </citation>
    <scope>NUCLEOTIDE SEQUENCE [LARGE SCALE GENOMIC DNA]</scope>
    <source>
        <strain evidence="2">JCM 11548</strain>
    </source>
</reference>
<dbReference type="Gene3D" id="2.130.10.10">
    <property type="entry name" value="YVTN repeat-like/Quinoprotein amine dehydrogenase"/>
    <property type="match status" value="1"/>
</dbReference>
<dbReference type="Proteomes" id="UP000001431">
    <property type="component" value="Chromosome"/>
</dbReference>
<dbReference type="STRING" id="410359.Pcal_1476"/>
<name>A3MW78_PYRCJ</name>
<keyword evidence="3" id="KW-1185">Reference proteome</keyword>
<proteinExistence type="predicted"/>
<dbReference type="GeneID" id="4908465"/>
<accession>A3MW78</accession>
<evidence type="ECO:0000256" key="1">
    <source>
        <dbReference type="SAM" id="Phobius"/>
    </source>
</evidence>
<evidence type="ECO:0000313" key="2">
    <source>
        <dbReference type="EMBL" id="ABO08895.1"/>
    </source>
</evidence>
<organism evidence="2 3">
    <name type="scientific">Pyrobaculum calidifontis (strain DSM 21063 / JCM 11548 / VA1)</name>
    <dbReference type="NCBI Taxonomy" id="410359"/>
    <lineage>
        <taxon>Archaea</taxon>
        <taxon>Thermoproteota</taxon>
        <taxon>Thermoprotei</taxon>
        <taxon>Thermoproteales</taxon>
        <taxon>Thermoproteaceae</taxon>
        <taxon>Pyrobaculum</taxon>
    </lineage>
</organism>
<dbReference type="OrthoDB" id="28973at2157"/>
<evidence type="ECO:0000313" key="3">
    <source>
        <dbReference type="Proteomes" id="UP000001431"/>
    </source>
</evidence>
<keyword evidence="1" id="KW-0472">Membrane</keyword>
<dbReference type="InterPro" id="IPR015943">
    <property type="entry name" value="WD40/YVTN_repeat-like_dom_sf"/>
</dbReference>
<dbReference type="AlphaFoldDB" id="A3MW78"/>
<sequence>MAELGLGVPTPRKYWIALGLVVGVVVGLVIGYYLNAATLQYAYRLLESAQQPPPDVYVVALSPKGAAFFLTAMGTPITTAQWSGGAARVAGAYRDMYIAYDGDRGKIFQITQGLEIKNVVYIDGLVGVYLDEKGGYIYALSRDKLYKISADTLDIVKSVEVPNGVYIAGVNEPSTVVYVLTERSLVKFDGDLNKLGEVAVSGKSLFVGVLYFFVGGDGFVKSFDKSNRQIAEVKLDGGVSQLLACRGILLASTDGGVYAVSIPDLRVIKRLDARGILYADPTCSVVYAVEDSKATVILIPSLNTHVVNLPEPLDGLIFRTGAGAALGGGAARKVALACGG</sequence>
<dbReference type="eggNOG" id="arCOG07050">
    <property type="taxonomic scope" value="Archaea"/>
</dbReference>
<dbReference type="RefSeq" id="WP_011850153.1">
    <property type="nucleotide sequence ID" value="NC_009073.1"/>
</dbReference>
<dbReference type="EMBL" id="CP000561">
    <property type="protein sequence ID" value="ABO08895.1"/>
    <property type="molecule type" value="Genomic_DNA"/>
</dbReference>
<feature type="transmembrane region" description="Helical" evidence="1">
    <location>
        <begin position="14"/>
        <end position="34"/>
    </location>
</feature>
<dbReference type="HOGENOM" id="CLU_815397_0_0_2"/>
<dbReference type="KEGG" id="pcl:Pcal_1476"/>
<gene>
    <name evidence="2" type="ordered locus">Pcal_1476</name>
</gene>
<keyword evidence="1" id="KW-0812">Transmembrane</keyword>
<dbReference type="InterPro" id="IPR011047">
    <property type="entry name" value="Quinoprotein_ADH-like_sf"/>
</dbReference>